<organism evidence="2 3">
    <name type="scientific">Mycolicibacterium psychrotolerans</name>
    <dbReference type="NCBI Taxonomy" id="216929"/>
    <lineage>
        <taxon>Bacteria</taxon>
        <taxon>Bacillati</taxon>
        <taxon>Actinomycetota</taxon>
        <taxon>Actinomycetes</taxon>
        <taxon>Mycobacteriales</taxon>
        <taxon>Mycobacteriaceae</taxon>
        <taxon>Mycolicibacterium</taxon>
    </lineage>
</organism>
<gene>
    <name evidence="2" type="ORF">MPSYJ_36010</name>
</gene>
<reference evidence="2 3" key="1">
    <citation type="journal article" date="2019" name="Emerg. Microbes Infect.">
        <title>Comprehensive subspecies identification of 175 nontuberculous mycobacteria species based on 7547 genomic profiles.</title>
        <authorList>
            <person name="Matsumoto Y."/>
            <person name="Kinjo T."/>
            <person name="Motooka D."/>
            <person name="Nabeya D."/>
            <person name="Jung N."/>
            <person name="Uechi K."/>
            <person name="Horii T."/>
            <person name="Iida T."/>
            <person name="Fujita J."/>
            <person name="Nakamura S."/>
        </authorList>
    </citation>
    <scope>NUCLEOTIDE SEQUENCE [LARGE SCALE GENOMIC DNA]</scope>
    <source>
        <strain evidence="2 3">JCM 13323</strain>
    </source>
</reference>
<evidence type="ECO:0000313" key="2">
    <source>
        <dbReference type="EMBL" id="BBX70140.1"/>
    </source>
</evidence>
<proteinExistence type="inferred from homology"/>
<name>A0A7I7MEB3_9MYCO</name>
<dbReference type="InterPro" id="IPR036291">
    <property type="entry name" value="NAD(P)-bd_dom_sf"/>
</dbReference>
<dbReference type="PRINTS" id="PR00081">
    <property type="entry name" value="GDHRDH"/>
</dbReference>
<dbReference type="Proteomes" id="UP000466514">
    <property type="component" value="Chromosome"/>
</dbReference>
<dbReference type="InterPro" id="IPR002347">
    <property type="entry name" value="SDR_fam"/>
</dbReference>
<dbReference type="EMBL" id="AP022574">
    <property type="protein sequence ID" value="BBX70140.1"/>
    <property type="molecule type" value="Genomic_DNA"/>
</dbReference>
<protein>
    <submittedName>
        <fullName evidence="2">Dehydrogenase</fullName>
    </submittedName>
</protein>
<dbReference type="Gene3D" id="3.40.50.720">
    <property type="entry name" value="NAD(P)-binding Rossmann-like Domain"/>
    <property type="match status" value="1"/>
</dbReference>
<dbReference type="SUPFAM" id="SSF51735">
    <property type="entry name" value="NAD(P)-binding Rossmann-fold domains"/>
    <property type="match status" value="1"/>
</dbReference>
<dbReference type="PANTHER" id="PTHR42760">
    <property type="entry name" value="SHORT-CHAIN DEHYDROGENASES/REDUCTASES FAMILY MEMBER"/>
    <property type="match status" value="1"/>
</dbReference>
<evidence type="ECO:0000256" key="1">
    <source>
        <dbReference type="ARBA" id="ARBA00006484"/>
    </source>
</evidence>
<sequence length="292" mass="31141">MLREKECLMPVDFGKSRRTPFDLSGKVVVVVGGGQMSGPKIGNGRASAIVAARHGAEVVVVDIDPGSAAQTVDAITAEGGLAYALEADVSEEQDCRRIFDVAVERSGRVDGMVYSVAINPPFDIATNTMARTDFHHGIDVNLLGCYYCNLHGAQAMQRNDGDTTGSIVNISSIASIKNEIGLNIGIMPYTLGKCGLNHITELTAVQFAGAGIRANTLMLGPIDSTLGTHDAQSLFGLDPTEVDEVYRDTVRLKMGRATAWETGYAVLYLLADESRFMTGQQIRLDGGATVVR</sequence>
<dbReference type="CDD" id="cd05233">
    <property type="entry name" value="SDR_c"/>
    <property type="match status" value="1"/>
</dbReference>
<comment type="similarity">
    <text evidence="1">Belongs to the short-chain dehydrogenases/reductases (SDR) family.</text>
</comment>
<evidence type="ECO:0000313" key="3">
    <source>
        <dbReference type="Proteomes" id="UP000466514"/>
    </source>
</evidence>
<dbReference type="KEGG" id="mpsc:MPSYJ_36010"/>
<dbReference type="Pfam" id="PF13561">
    <property type="entry name" value="adh_short_C2"/>
    <property type="match status" value="1"/>
</dbReference>
<keyword evidence="3" id="KW-1185">Reference proteome</keyword>
<dbReference type="GO" id="GO:0016616">
    <property type="term" value="F:oxidoreductase activity, acting on the CH-OH group of donors, NAD or NADP as acceptor"/>
    <property type="evidence" value="ECO:0007669"/>
    <property type="project" value="TreeGrafter"/>
</dbReference>
<dbReference type="AlphaFoldDB" id="A0A7I7MEB3"/>
<accession>A0A7I7MEB3</accession>